<evidence type="ECO:0000313" key="9">
    <source>
        <dbReference type="EMBL" id="JAS87026.1"/>
    </source>
</evidence>
<keyword evidence="6" id="KW-0527">Neuropeptide</keyword>
<evidence type="ECO:0000256" key="4">
    <source>
        <dbReference type="ARBA" id="ARBA00022737"/>
    </source>
</evidence>
<dbReference type="InterPro" id="IPR002544">
    <property type="entry name" value="FMRFamid-related_peptide-like"/>
</dbReference>
<protein>
    <submittedName>
        <fullName evidence="9">Uncharacterized protein</fullName>
    </submittedName>
</protein>
<name>A0A1B6IJC8_9HEMI</name>
<keyword evidence="8" id="KW-0732">Signal</keyword>
<feature type="signal peptide" evidence="8">
    <location>
        <begin position="1"/>
        <end position="37"/>
    </location>
</feature>
<evidence type="ECO:0000256" key="6">
    <source>
        <dbReference type="ARBA" id="ARBA00023320"/>
    </source>
</evidence>
<feature type="region of interest" description="Disordered" evidence="7">
    <location>
        <begin position="464"/>
        <end position="485"/>
    </location>
</feature>
<dbReference type="EMBL" id="GECU01020680">
    <property type="protein sequence ID" value="JAS87026.1"/>
    <property type="molecule type" value="Transcribed_RNA"/>
</dbReference>
<dbReference type="PANTHER" id="PTHR20986:SF22">
    <property type="entry name" value="FMRFAMIDE-RELATED PEPTIDES"/>
    <property type="match status" value="1"/>
</dbReference>
<dbReference type="Pfam" id="PF01581">
    <property type="entry name" value="FARP"/>
    <property type="match status" value="10"/>
</dbReference>
<feature type="non-terminal residue" evidence="9">
    <location>
        <position position="1"/>
    </location>
</feature>
<keyword evidence="4" id="KW-0677">Repeat</keyword>
<reference evidence="9" key="1">
    <citation type="submission" date="2015-11" db="EMBL/GenBank/DDBJ databases">
        <title>De novo transcriptome assembly of four potential Pierce s Disease insect vectors from Arizona vineyards.</title>
        <authorList>
            <person name="Tassone E.E."/>
        </authorList>
    </citation>
    <scope>NUCLEOTIDE SEQUENCE</scope>
</reference>
<keyword evidence="3" id="KW-0964">Secreted</keyword>
<dbReference type="GO" id="GO:0005576">
    <property type="term" value="C:extracellular region"/>
    <property type="evidence" value="ECO:0007669"/>
    <property type="project" value="UniProtKB-SubCell"/>
</dbReference>
<feature type="compositionally biased region" description="Polar residues" evidence="7">
    <location>
        <begin position="383"/>
        <end position="397"/>
    </location>
</feature>
<evidence type="ECO:0000256" key="2">
    <source>
        <dbReference type="ARBA" id="ARBA00006356"/>
    </source>
</evidence>
<organism evidence="9">
    <name type="scientific">Homalodisca liturata</name>
    <dbReference type="NCBI Taxonomy" id="320908"/>
    <lineage>
        <taxon>Eukaryota</taxon>
        <taxon>Metazoa</taxon>
        <taxon>Ecdysozoa</taxon>
        <taxon>Arthropoda</taxon>
        <taxon>Hexapoda</taxon>
        <taxon>Insecta</taxon>
        <taxon>Pterygota</taxon>
        <taxon>Neoptera</taxon>
        <taxon>Paraneoptera</taxon>
        <taxon>Hemiptera</taxon>
        <taxon>Auchenorrhyncha</taxon>
        <taxon>Membracoidea</taxon>
        <taxon>Cicadellidae</taxon>
        <taxon>Cicadellinae</taxon>
        <taxon>Proconiini</taxon>
        <taxon>Homalodisca</taxon>
    </lineage>
</organism>
<evidence type="ECO:0000256" key="1">
    <source>
        <dbReference type="ARBA" id="ARBA00004613"/>
    </source>
</evidence>
<evidence type="ECO:0000256" key="5">
    <source>
        <dbReference type="ARBA" id="ARBA00022815"/>
    </source>
</evidence>
<proteinExistence type="inferred from homology"/>
<accession>A0A1B6IJC8</accession>
<dbReference type="AlphaFoldDB" id="A0A1B6IJC8"/>
<dbReference type="PANTHER" id="PTHR20986">
    <property type="entry name" value="FMRFAMIDE-RELATED PEPTIDES"/>
    <property type="match status" value="1"/>
</dbReference>
<evidence type="ECO:0000256" key="3">
    <source>
        <dbReference type="ARBA" id="ARBA00022525"/>
    </source>
</evidence>
<dbReference type="InterPro" id="IPR051041">
    <property type="entry name" value="FMRFamide-related_np"/>
</dbReference>
<gene>
    <name evidence="9" type="ORF">g.10529</name>
</gene>
<feature type="region of interest" description="Disordered" evidence="7">
    <location>
        <begin position="383"/>
        <end position="418"/>
    </location>
</feature>
<keyword evidence="5" id="KW-0027">Amidation</keyword>
<evidence type="ECO:0000256" key="7">
    <source>
        <dbReference type="SAM" id="MobiDB-lite"/>
    </source>
</evidence>
<feature type="region of interest" description="Disordered" evidence="7">
    <location>
        <begin position="65"/>
        <end position="91"/>
    </location>
</feature>
<evidence type="ECO:0000256" key="8">
    <source>
        <dbReference type="SAM" id="SignalP"/>
    </source>
</evidence>
<feature type="chain" id="PRO_5008585115" evidence="8">
    <location>
        <begin position="38"/>
        <end position="485"/>
    </location>
</feature>
<sequence length="485" mass="55657">RLSACQSKGYTTLKEMRACVLLLCLLHWRLIQHGTDGKRFDPSMVDPLMRRSPLDKNFMRFGRSSPAYTEEDEAEERNDSSPDVETSKEENFLRSMRGKDNFIRFGRGRTDNFMRFGRGKQDNFMRFGRGPNENFMRFGRGKQDNFMRLGRGKQDNFMRLGRGKQDNFMRFGRGKQDNFMRFGRNFESDVLDTFNKYEGVDPVLLREARGKQDNFMRFGKSSSAGFDIDIPIAMRSITPKSNSNFIRFGRGKQDSFMRFGKSDGKQGFSHFFEDLEDSGEIKDPSISTTDLFNDQTSSNNIFKRAAKSKQSDLLRFGRQPPNKDDSFIRFGRNSPGQPEEDPLTTDFIPQRLKRSVPNFYDTQDEMYPQYEQEGHIITPFSSLSDGTENGFSSQMEDYTSRKKRSLSHAPSTAAPLAEEDSSVDYVFTKIRFDSPPKPEYHSSLLSAGIPNVIVGPEFSLLPDLDPPSSMLKKSRPGDQNFLRLG</sequence>
<comment type="similarity">
    <text evidence="2">Belongs to the FARP (FMRFamide related peptide) family.</text>
</comment>
<comment type="subcellular location">
    <subcellularLocation>
        <location evidence="1">Secreted</location>
    </subcellularLocation>
</comment>
<dbReference type="GO" id="GO:0007218">
    <property type="term" value="P:neuropeptide signaling pathway"/>
    <property type="evidence" value="ECO:0007669"/>
    <property type="project" value="UniProtKB-KW"/>
</dbReference>
<feature type="region of interest" description="Disordered" evidence="7">
    <location>
        <begin position="315"/>
        <end position="344"/>
    </location>
</feature>
<feature type="compositionally biased region" description="Basic and acidic residues" evidence="7">
    <location>
        <begin position="77"/>
        <end position="91"/>
    </location>
</feature>